<organism evidence="13 14">
    <name type="scientific">candidate division WWE3 bacterium</name>
    <dbReference type="NCBI Taxonomy" id="2053526"/>
    <lineage>
        <taxon>Bacteria</taxon>
        <taxon>Katanobacteria</taxon>
    </lineage>
</organism>
<sequence length="193" mass="21524">MDIITDFNDPKLQQLLMNYGVGVLPTDTQYGLVGKALSVTVVEKIYALKGRSADKPLIILISELSDLDTFFVTLTKNEREFLEENWPAQLSAILSCNQPDLTYLHRGTNSLAFRLPDHPDLVQLIKTVGPLVAPSANLEREEPASTIKQAQDYFKDQVDFYVDGGALISPPSTLIQFVDHSIEIIREGAYSLR</sequence>
<evidence type="ECO:0000256" key="3">
    <source>
        <dbReference type="ARBA" id="ARBA00012584"/>
    </source>
</evidence>
<dbReference type="NCBIfam" id="TIGR00057">
    <property type="entry name" value="L-threonylcarbamoyladenylate synthase"/>
    <property type="match status" value="1"/>
</dbReference>
<dbReference type="GO" id="GO:0005737">
    <property type="term" value="C:cytoplasm"/>
    <property type="evidence" value="ECO:0007669"/>
    <property type="project" value="UniProtKB-SubCell"/>
</dbReference>
<evidence type="ECO:0000256" key="10">
    <source>
        <dbReference type="ARBA" id="ARBA00029774"/>
    </source>
</evidence>
<keyword evidence="5" id="KW-0808">Transferase</keyword>
<dbReference type="PANTHER" id="PTHR17490:SF16">
    <property type="entry name" value="THREONYLCARBAMOYL-AMP SYNTHASE"/>
    <property type="match status" value="1"/>
</dbReference>
<keyword evidence="8" id="KW-0547">Nucleotide-binding</keyword>
<dbReference type="Pfam" id="PF01300">
    <property type="entry name" value="Sua5_yciO_yrdC"/>
    <property type="match status" value="1"/>
</dbReference>
<dbReference type="GO" id="GO:0061710">
    <property type="term" value="F:L-threonylcarbamoyladenylate synthase"/>
    <property type="evidence" value="ECO:0007669"/>
    <property type="project" value="UniProtKB-EC"/>
</dbReference>
<evidence type="ECO:0000256" key="8">
    <source>
        <dbReference type="ARBA" id="ARBA00022741"/>
    </source>
</evidence>
<protein>
    <recommendedName>
        <fullName evidence="10">L-threonylcarbamoyladenylate synthase</fullName>
        <ecNumber evidence="3">2.7.7.87</ecNumber>
    </recommendedName>
    <alternativeName>
        <fullName evidence="10">L-threonylcarbamoyladenylate synthase</fullName>
    </alternativeName>
</protein>
<evidence type="ECO:0000313" key="14">
    <source>
        <dbReference type="Proteomes" id="UP000701698"/>
    </source>
</evidence>
<dbReference type="PANTHER" id="PTHR17490">
    <property type="entry name" value="SUA5"/>
    <property type="match status" value="1"/>
</dbReference>
<dbReference type="EMBL" id="JAGQKX010000084">
    <property type="protein sequence ID" value="MCA9390395.1"/>
    <property type="molecule type" value="Genomic_DNA"/>
</dbReference>
<evidence type="ECO:0000313" key="13">
    <source>
        <dbReference type="EMBL" id="MCA9390395.1"/>
    </source>
</evidence>
<comment type="caution">
    <text evidence="13">The sequence shown here is derived from an EMBL/GenBank/DDBJ whole genome shotgun (WGS) entry which is preliminary data.</text>
</comment>
<evidence type="ECO:0000256" key="4">
    <source>
        <dbReference type="ARBA" id="ARBA00022490"/>
    </source>
</evidence>
<evidence type="ECO:0000256" key="2">
    <source>
        <dbReference type="ARBA" id="ARBA00007663"/>
    </source>
</evidence>
<reference evidence="13" key="1">
    <citation type="submission" date="2020-04" db="EMBL/GenBank/DDBJ databases">
        <authorList>
            <person name="Zhang T."/>
        </authorList>
    </citation>
    <scope>NUCLEOTIDE SEQUENCE</scope>
    <source>
        <strain evidence="13">HKST-UBA01</strain>
    </source>
</reference>
<evidence type="ECO:0000256" key="5">
    <source>
        <dbReference type="ARBA" id="ARBA00022679"/>
    </source>
</evidence>
<dbReference type="GO" id="GO:0006450">
    <property type="term" value="P:regulation of translational fidelity"/>
    <property type="evidence" value="ECO:0007669"/>
    <property type="project" value="TreeGrafter"/>
</dbReference>
<dbReference type="EC" id="2.7.7.87" evidence="3"/>
<evidence type="ECO:0000256" key="9">
    <source>
        <dbReference type="ARBA" id="ARBA00022840"/>
    </source>
</evidence>
<evidence type="ECO:0000259" key="12">
    <source>
        <dbReference type="PROSITE" id="PS51163"/>
    </source>
</evidence>
<keyword evidence="7" id="KW-0548">Nucleotidyltransferase</keyword>
<dbReference type="GO" id="GO:0000049">
    <property type="term" value="F:tRNA binding"/>
    <property type="evidence" value="ECO:0007669"/>
    <property type="project" value="TreeGrafter"/>
</dbReference>
<name>A0A955LGX8_UNCKA</name>
<accession>A0A955LGX8</accession>
<dbReference type="GO" id="GO:0008033">
    <property type="term" value="P:tRNA processing"/>
    <property type="evidence" value="ECO:0007669"/>
    <property type="project" value="UniProtKB-KW"/>
</dbReference>
<comment type="subcellular location">
    <subcellularLocation>
        <location evidence="1">Cytoplasm</location>
    </subcellularLocation>
</comment>
<dbReference type="GO" id="GO:0003725">
    <property type="term" value="F:double-stranded RNA binding"/>
    <property type="evidence" value="ECO:0007669"/>
    <property type="project" value="InterPro"/>
</dbReference>
<dbReference type="InterPro" id="IPR050156">
    <property type="entry name" value="TC-AMP_synthase_SUA5"/>
</dbReference>
<dbReference type="GO" id="GO:0005524">
    <property type="term" value="F:ATP binding"/>
    <property type="evidence" value="ECO:0007669"/>
    <property type="project" value="UniProtKB-KW"/>
</dbReference>
<evidence type="ECO:0000256" key="6">
    <source>
        <dbReference type="ARBA" id="ARBA00022694"/>
    </source>
</evidence>
<dbReference type="PROSITE" id="PS51163">
    <property type="entry name" value="YRDC"/>
    <property type="match status" value="1"/>
</dbReference>
<dbReference type="InterPro" id="IPR006070">
    <property type="entry name" value="Sua5-like_dom"/>
</dbReference>
<keyword evidence="9" id="KW-0067">ATP-binding</keyword>
<evidence type="ECO:0000256" key="11">
    <source>
        <dbReference type="ARBA" id="ARBA00048366"/>
    </source>
</evidence>
<dbReference type="Proteomes" id="UP000701698">
    <property type="component" value="Unassembled WGS sequence"/>
</dbReference>
<dbReference type="SUPFAM" id="SSF55821">
    <property type="entry name" value="YrdC/RibB"/>
    <property type="match status" value="1"/>
</dbReference>
<dbReference type="AlphaFoldDB" id="A0A955LGX8"/>
<dbReference type="InterPro" id="IPR017945">
    <property type="entry name" value="DHBP_synth_RibB-like_a/b_dom"/>
</dbReference>
<keyword evidence="4" id="KW-0963">Cytoplasm</keyword>
<evidence type="ECO:0000256" key="7">
    <source>
        <dbReference type="ARBA" id="ARBA00022695"/>
    </source>
</evidence>
<gene>
    <name evidence="13" type="ORF">KC571_03245</name>
</gene>
<dbReference type="Gene3D" id="3.90.870.10">
    <property type="entry name" value="DHBP synthase"/>
    <property type="match status" value="1"/>
</dbReference>
<reference evidence="13" key="2">
    <citation type="journal article" date="2021" name="Microbiome">
        <title>Successional dynamics and alternative stable states in a saline activated sludge microbial community over 9 years.</title>
        <authorList>
            <person name="Wang Y."/>
            <person name="Ye J."/>
            <person name="Ju F."/>
            <person name="Liu L."/>
            <person name="Boyd J.A."/>
            <person name="Deng Y."/>
            <person name="Parks D.H."/>
            <person name="Jiang X."/>
            <person name="Yin X."/>
            <person name="Woodcroft B.J."/>
            <person name="Tyson G.W."/>
            <person name="Hugenholtz P."/>
            <person name="Polz M.F."/>
            <person name="Zhang T."/>
        </authorList>
    </citation>
    <scope>NUCLEOTIDE SEQUENCE</scope>
    <source>
        <strain evidence="13">HKST-UBA01</strain>
    </source>
</reference>
<feature type="domain" description="YrdC-like" evidence="12">
    <location>
        <begin position="6"/>
        <end position="190"/>
    </location>
</feature>
<comment type="catalytic activity">
    <reaction evidence="11">
        <text>L-threonine + hydrogencarbonate + ATP = L-threonylcarbamoyladenylate + diphosphate + H2O</text>
        <dbReference type="Rhea" id="RHEA:36407"/>
        <dbReference type="ChEBI" id="CHEBI:15377"/>
        <dbReference type="ChEBI" id="CHEBI:17544"/>
        <dbReference type="ChEBI" id="CHEBI:30616"/>
        <dbReference type="ChEBI" id="CHEBI:33019"/>
        <dbReference type="ChEBI" id="CHEBI:57926"/>
        <dbReference type="ChEBI" id="CHEBI:73682"/>
        <dbReference type="EC" id="2.7.7.87"/>
    </reaction>
</comment>
<comment type="similarity">
    <text evidence="2">Belongs to the SUA5 family.</text>
</comment>
<evidence type="ECO:0000256" key="1">
    <source>
        <dbReference type="ARBA" id="ARBA00004496"/>
    </source>
</evidence>
<keyword evidence="6" id="KW-0819">tRNA processing</keyword>
<proteinExistence type="inferred from homology"/>